<accession>A0A1F5XYR8</accession>
<comment type="caution">
    <text evidence="1">The sequence shown here is derived from an EMBL/GenBank/DDBJ whole genome shotgun (WGS) entry which is preliminary data.</text>
</comment>
<dbReference type="PANTHER" id="PTHR36932:SF1">
    <property type="entry name" value="CAPSULAR POLYSACCHARIDE BIOSYNTHESIS PROTEIN"/>
    <property type="match status" value="1"/>
</dbReference>
<dbReference type="Gene3D" id="3.40.50.12780">
    <property type="entry name" value="N-terminal domain of ligase-like"/>
    <property type="match status" value="1"/>
</dbReference>
<evidence type="ECO:0000313" key="2">
    <source>
        <dbReference type="Proteomes" id="UP000178894"/>
    </source>
</evidence>
<dbReference type="InterPro" id="IPR042099">
    <property type="entry name" value="ANL_N_sf"/>
</dbReference>
<dbReference type="Proteomes" id="UP000178894">
    <property type="component" value="Unassembled WGS sequence"/>
</dbReference>
<evidence type="ECO:0008006" key="3">
    <source>
        <dbReference type="Google" id="ProtNLM"/>
    </source>
</evidence>
<dbReference type="AlphaFoldDB" id="A0A1F5XYR8"/>
<sequence length="470" mass="53960">MEMNEKEKEILIENLYDSLPITINLKNLLGNEVFISWFLPRLKLIKEIQRWPQGKIDELIEIKLKKFLSYLNNNSAFWRARFSEYFLDLHSSNIFAELSKLPITNKARLIEWGDISQLSHNGAPIVDFCTSGTTGIPLKGRIDEFDMIRNELVYVFEPDVFEIQRVGELLRRKFVLLLGRKSTGLWSPFSEYFHLDAYSAISNKKTRQEIYNKILDNSFICLSAYSSVALELMKYAREDGKALPLIVHISGESISSEEERFIYNTTGVPMTFQYNCKEAGSVGEKCPINIGDSLYHIYRERVLVEIVDDNGKRLNADEEGNIIVTVFDRTAMPIIRYLTGDRGRILSKRCSCGRLAPLLELDGRKKDIILLSGGESFSILLFRSLFAKEIGLKNIAKYQIVQNRIDSLQINIVPRKQISSEKLKLIETILENNLKMKAKVAIRKVGQIESYLSGKNRVFIPLGEYEKSDI</sequence>
<organism evidence="1 2">
    <name type="scientific">Candidatus Giovannonibacteria bacterium RIFCSPLOWO2_12_FULL_44_15</name>
    <dbReference type="NCBI Taxonomy" id="1798364"/>
    <lineage>
        <taxon>Bacteria</taxon>
        <taxon>Candidatus Giovannoniibacteriota</taxon>
    </lineage>
</organism>
<name>A0A1F5XYR8_9BACT</name>
<reference evidence="1 2" key="1">
    <citation type="journal article" date="2016" name="Nat. Commun.">
        <title>Thousands of microbial genomes shed light on interconnected biogeochemical processes in an aquifer system.</title>
        <authorList>
            <person name="Anantharaman K."/>
            <person name="Brown C.T."/>
            <person name="Hug L.A."/>
            <person name="Sharon I."/>
            <person name="Castelle C.J."/>
            <person name="Probst A.J."/>
            <person name="Thomas B.C."/>
            <person name="Singh A."/>
            <person name="Wilkins M.J."/>
            <person name="Karaoz U."/>
            <person name="Brodie E.L."/>
            <person name="Williams K.H."/>
            <person name="Hubbard S.S."/>
            <person name="Banfield J.F."/>
        </authorList>
    </citation>
    <scope>NUCLEOTIDE SEQUENCE [LARGE SCALE GENOMIC DNA]</scope>
</reference>
<protein>
    <recommendedName>
        <fullName evidence="3">AMP-dependent synthetase/ligase domain-containing protein</fullName>
    </recommendedName>
</protein>
<dbReference type="PANTHER" id="PTHR36932">
    <property type="entry name" value="CAPSULAR POLYSACCHARIDE BIOSYNTHESIS PROTEIN"/>
    <property type="match status" value="1"/>
</dbReference>
<evidence type="ECO:0000313" key="1">
    <source>
        <dbReference type="EMBL" id="OGF93054.1"/>
    </source>
</evidence>
<dbReference type="EMBL" id="MFIQ01000030">
    <property type="protein sequence ID" value="OGF93054.1"/>
    <property type="molecule type" value="Genomic_DNA"/>
</dbReference>
<dbReference type="InterPro" id="IPR053158">
    <property type="entry name" value="CapK_Type1_Caps_Biosynth"/>
</dbReference>
<proteinExistence type="predicted"/>
<dbReference type="STRING" id="1798364.A3G54_02775"/>
<gene>
    <name evidence="1" type="ORF">A3G54_02775</name>
</gene>
<dbReference type="SUPFAM" id="SSF56801">
    <property type="entry name" value="Acetyl-CoA synthetase-like"/>
    <property type="match status" value="1"/>
</dbReference>